<dbReference type="Proteomes" id="UP000006420">
    <property type="component" value="Unassembled WGS sequence"/>
</dbReference>
<dbReference type="InterPro" id="IPR013762">
    <property type="entry name" value="Integrase-like_cat_sf"/>
</dbReference>
<dbReference type="SUPFAM" id="SSF56349">
    <property type="entry name" value="DNA breaking-rejoining enzymes"/>
    <property type="match status" value="1"/>
</dbReference>
<dbReference type="PANTHER" id="PTHR30349">
    <property type="entry name" value="PHAGE INTEGRASE-RELATED"/>
    <property type="match status" value="1"/>
</dbReference>
<dbReference type="InterPro" id="IPR010998">
    <property type="entry name" value="Integrase_recombinase_N"/>
</dbReference>
<keyword evidence="4" id="KW-0233">DNA recombination</keyword>
<keyword evidence="9" id="KW-1185">Reference proteome</keyword>
<dbReference type="HOGENOM" id="CLU_040799_0_0_10"/>
<comment type="caution">
    <text evidence="8">The sequence shown here is derived from an EMBL/GenBank/DDBJ whole genome shotgun (WGS) entry which is preliminary data.</text>
</comment>
<comment type="similarity">
    <text evidence="1">Belongs to the 'phage' integrase family.</text>
</comment>
<dbReference type="PROSITE" id="PS51898">
    <property type="entry name" value="TYR_RECOMBINASE"/>
    <property type="match status" value="1"/>
</dbReference>
<dbReference type="GO" id="GO:0003677">
    <property type="term" value="F:DNA binding"/>
    <property type="evidence" value="ECO:0007669"/>
    <property type="project" value="UniProtKB-UniRule"/>
</dbReference>
<dbReference type="EMBL" id="ADLW01000020">
    <property type="protein sequence ID" value="EGK04753.1"/>
    <property type="molecule type" value="Genomic_DNA"/>
</dbReference>
<dbReference type="Pfam" id="PF00589">
    <property type="entry name" value="Phage_integrase"/>
    <property type="match status" value="1"/>
</dbReference>
<evidence type="ECO:0000256" key="1">
    <source>
        <dbReference type="ARBA" id="ARBA00008857"/>
    </source>
</evidence>
<dbReference type="PANTHER" id="PTHR30349:SF64">
    <property type="entry name" value="PROPHAGE INTEGRASE INTD-RELATED"/>
    <property type="match status" value="1"/>
</dbReference>
<evidence type="ECO:0000256" key="2">
    <source>
        <dbReference type="ARBA" id="ARBA00022908"/>
    </source>
</evidence>
<dbReference type="GeneID" id="78083824"/>
<dbReference type="InterPro" id="IPR002104">
    <property type="entry name" value="Integrase_catalytic"/>
</dbReference>
<reference evidence="8 9" key="1">
    <citation type="submission" date="2011-04" db="EMBL/GenBank/DDBJ databases">
        <title>The Genome Sequence of Dysgonomonas mossii DSM 22836.</title>
        <authorList>
            <consortium name="The Broad Institute Genome Sequencing Platform"/>
            <person name="Earl A."/>
            <person name="Ward D."/>
            <person name="Feldgarden M."/>
            <person name="Gevers D."/>
            <person name="Pudlo N."/>
            <person name="Martens E."/>
            <person name="Allen-Vercoe E."/>
            <person name="Young S.K."/>
            <person name="Zeng Q."/>
            <person name="Gargeya S."/>
            <person name="Fitzgerald M."/>
            <person name="Haas B."/>
            <person name="Abouelleil A."/>
            <person name="Alvarado L."/>
            <person name="Arachchi H.M."/>
            <person name="Berlin A."/>
            <person name="Brown A."/>
            <person name="Chapman S.B."/>
            <person name="Chen Z."/>
            <person name="Dunbar C."/>
            <person name="Freedman E."/>
            <person name="Gearin G."/>
            <person name="Gellesch M."/>
            <person name="Goldberg J."/>
            <person name="Griggs A."/>
            <person name="Gujja S."/>
            <person name="Heiman D."/>
            <person name="Howarth C."/>
            <person name="Larson L."/>
            <person name="Lui A."/>
            <person name="MacDonald P.J.P."/>
            <person name="Mehta T."/>
            <person name="Montmayeur A."/>
            <person name="Murphy C."/>
            <person name="Neiman D."/>
            <person name="Pearson M."/>
            <person name="Priest M."/>
            <person name="Roberts A."/>
            <person name="Saif S."/>
            <person name="Shea T."/>
            <person name="Shenoy N."/>
            <person name="Sisk P."/>
            <person name="Stolte C."/>
            <person name="Sykes S."/>
            <person name="Yandava C."/>
            <person name="Wortman J."/>
            <person name="Nusbaum C."/>
            <person name="Birren B."/>
        </authorList>
    </citation>
    <scope>NUCLEOTIDE SEQUENCE [LARGE SCALE GENOMIC DNA]</scope>
    <source>
        <strain evidence="8 9">DSM 22836</strain>
    </source>
</reference>
<evidence type="ECO:0000259" key="6">
    <source>
        <dbReference type="PROSITE" id="PS51898"/>
    </source>
</evidence>
<organism evidence="8 9">
    <name type="scientific">Dysgonomonas mossii DSM 22836</name>
    <dbReference type="NCBI Taxonomy" id="742767"/>
    <lineage>
        <taxon>Bacteria</taxon>
        <taxon>Pseudomonadati</taxon>
        <taxon>Bacteroidota</taxon>
        <taxon>Bacteroidia</taxon>
        <taxon>Bacteroidales</taxon>
        <taxon>Dysgonomonadaceae</taxon>
        <taxon>Dysgonomonas</taxon>
    </lineage>
</organism>
<keyword evidence="3 5" id="KW-0238">DNA-binding</keyword>
<evidence type="ECO:0000259" key="7">
    <source>
        <dbReference type="PROSITE" id="PS51900"/>
    </source>
</evidence>
<gene>
    <name evidence="8" type="ORF">HMPREF9456_03223</name>
</gene>
<evidence type="ECO:0000313" key="9">
    <source>
        <dbReference type="Proteomes" id="UP000006420"/>
    </source>
</evidence>
<dbReference type="RefSeq" id="WP_006844589.1">
    <property type="nucleotide sequence ID" value="NZ_AQWJ01000011.1"/>
</dbReference>
<sequence>MASKIKIRFSLISSGKQSDEKQIFLVYTIDGIENFYYSGYRIYPKNFIKEKTELSGETVYIQQAKKNTFNKSGDSSTRINNRLKKLALAVQTVFDRYYKDQDLPIDKKELKKYLQIELGEYKEDIEFPKLSILEAYDKYYIESNVSDSRKKQYKSDRKRIANYIDENNGKINFDNFDVLKFRNFLISKSNISENTLVIISKRIKAFFNYCKNRLKIIDHNPFDDIIFSKDIGIETYQEPICMTRDELTKLYYYNPSNRHKEVIKDMFCLQASLGCRVGDFLRLTYSNIQDNKLIYFPKKIDGNMMKVIVPLSKRAMDIINKYKGHSRGDLLMPFMNSVEYNSSLKIVFEEAKLNRIVVLYNREKKIEEYKKLYELASSHLARRTFVDILCQAGEPIHVVASMSGHSENSKAFDRYRRRPEQLQINAVNRSMD</sequence>
<dbReference type="STRING" id="742767.HMPREF9456_03223"/>
<dbReference type="eggNOG" id="COG0582">
    <property type="taxonomic scope" value="Bacteria"/>
</dbReference>
<feature type="domain" description="Core-binding (CB)" evidence="7">
    <location>
        <begin position="130"/>
        <end position="211"/>
    </location>
</feature>
<evidence type="ECO:0000313" key="8">
    <source>
        <dbReference type="EMBL" id="EGK04753.1"/>
    </source>
</evidence>
<feature type="domain" description="Tyr recombinase" evidence="6">
    <location>
        <begin position="237"/>
        <end position="428"/>
    </location>
</feature>
<keyword evidence="2" id="KW-0229">DNA integration</keyword>
<accession>F8X4R4</accession>
<dbReference type="Gene3D" id="1.10.150.130">
    <property type="match status" value="1"/>
</dbReference>
<dbReference type="GO" id="GO:0006310">
    <property type="term" value="P:DNA recombination"/>
    <property type="evidence" value="ECO:0007669"/>
    <property type="project" value="UniProtKB-KW"/>
</dbReference>
<protein>
    <recommendedName>
        <fullName evidence="10">Tyr recombinase domain-containing protein</fullName>
    </recommendedName>
</protein>
<dbReference type="PROSITE" id="PS51900">
    <property type="entry name" value="CB"/>
    <property type="match status" value="1"/>
</dbReference>
<evidence type="ECO:0000256" key="5">
    <source>
        <dbReference type="PROSITE-ProRule" id="PRU01248"/>
    </source>
</evidence>
<proteinExistence type="inferred from homology"/>
<dbReference type="OrthoDB" id="892893at2"/>
<name>F8X4R4_9BACT</name>
<dbReference type="Gene3D" id="1.10.443.10">
    <property type="entry name" value="Intergrase catalytic core"/>
    <property type="match status" value="1"/>
</dbReference>
<dbReference type="GO" id="GO:0015074">
    <property type="term" value="P:DNA integration"/>
    <property type="evidence" value="ECO:0007669"/>
    <property type="project" value="UniProtKB-KW"/>
</dbReference>
<dbReference type="AlphaFoldDB" id="F8X4R4"/>
<dbReference type="InterPro" id="IPR044068">
    <property type="entry name" value="CB"/>
</dbReference>
<evidence type="ECO:0000256" key="3">
    <source>
        <dbReference type="ARBA" id="ARBA00023125"/>
    </source>
</evidence>
<evidence type="ECO:0008006" key="10">
    <source>
        <dbReference type="Google" id="ProtNLM"/>
    </source>
</evidence>
<dbReference type="InterPro" id="IPR011010">
    <property type="entry name" value="DNA_brk_join_enz"/>
</dbReference>
<evidence type="ECO:0000256" key="4">
    <source>
        <dbReference type="ARBA" id="ARBA00023172"/>
    </source>
</evidence>
<dbReference type="InterPro" id="IPR050090">
    <property type="entry name" value="Tyrosine_recombinase_XerCD"/>
</dbReference>